<dbReference type="PANTHER" id="PTHR42852">
    <property type="entry name" value="THIOL:DISULFIDE INTERCHANGE PROTEIN DSBE"/>
    <property type="match status" value="1"/>
</dbReference>
<dbReference type="EMBL" id="CP037423">
    <property type="protein sequence ID" value="QDV42774.1"/>
    <property type="molecule type" value="Genomic_DNA"/>
</dbReference>
<reference evidence="7 8" key="1">
    <citation type="submission" date="2019-03" db="EMBL/GenBank/DDBJ databases">
        <title>Deep-cultivation of Planctomycetes and their phenomic and genomic characterization uncovers novel biology.</title>
        <authorList>
            <person name="Wiegand S."/>
            <person name="Jogler M."/>
            <person name="Boedeker C."/>
            <person name="Pinto D."/>
            <person name="Vollmers J."/>
            <person name="Rivas-Marin E."/>
            <person name="Kohn T."/>
            <person name="Peeters S.H."/>
            <person name="Heuer A."/>
            <person name="Rast P."/>
            <person name="Oberbeckmann S."/>
            <person name="Bunk B."/>
            <person name="Jeske O."/>
            <person name="Meyerdierks A."/>
            <person name="Storesund J.E."/>
            <person name="Kallscheuer N."/>
            <person name="Luecker S."/>
            <person name="Lage O.M."/>
            <person name="Pohl T."/>
            <person name="Merkel B.J."/>
            <person name="Hornburger P."/>
            <person name="Mueller R.-W."/>
            <person name="Bruemmer F."/>
            <person name="Labrenz M."/>
            <person name="Spormann A.M."/>
            <person name="Op den Camp H."/>
            <person name="Overmann J."/>
            <person name="Amann R."/>
            <person name="Jetten M.S.M."/>
            <person name="Mascher T."/>
            <person name="Medema M.H."/>
            <person name="Devos D.P."/>
            <person name="Kaster A.-K."/>
            <person name="Ovreas L."/>
            <person name="Rohde M."/>
            <person name="Galperin M.Y."/>
            <person name="Jogler C."/>
        </authorList>
    </citation>
    <scope>NUCLEOTIDE SEQUENCE [LARGE SCALE GENOMIC DNA]</scope>
    <source>
        <strain evidence="7 8">Enr13</strain>
    </source>
</reference>
<proteinExistence type="predicted"/>
<keyword evidence="4" id="KW-0676">Redox-active center</keyword>
<evidence type="ECO:0000259" key="6">
    <source>
        <dbReference type="PROSITE" id="PS51352"/>
    </source>
</evidence>
<evidence type="ECO:0000256" key="1">
    <source>
        <dbReference type="ARBA" id="ARBA00004196"/>
    </source>
</evidence>
<evidence type="ECO:0000313" key="8">
    <source>
        <dbReference type="Proteomes" id="UP000319004"/>
    </source>
</evidence>
<evidence type="ECO:0000256" key="2">
    <source>
        <dbReference type="ARBA" id="ARBA00022748"/>
    </source>
</evidence>
<feature type="chain" id="PRO_5022141776" evidence="5">
    <location>
        <begin position="22"/>
        <end position="444"/>
    </location>
</feature>
<dbReference type="KEGG" id="snep:Enr13x_26240"/>
<dbReference type="PANTHER" id="PTHR42852:SF6">
    <property type="entry name" value="THIOL:DISULFIDE INTERCHANGE PROTEIN DSBE"/>
    <property type="match status" value="1"/>
</dbReference>
<dbReference type="RefSeq" id="WP_145386441.1">
    <property type="nucleotide sequence ID" value="NZ_CP037423.1"/>
</dbReference>
<name>A0A518HPL4_9BACT</name>
<keyword evidence="5" id="KW-0732">Signal</keyword>
<organism evidence="7 8">
    <name type="scientific">Stieleria neptunia</name>
    <dbReference type="NCBI Taxonomy" id="2527979"/>
    <lineage>
        <taxon>Bacteria</taxon>
        <taxon>Pseudomonadati</taxon>
        <taxon>Planctomycetota</taxon>
        <taxon>Planctomycetia</taxon>
        <taxon>Pirellulales</taxon>
        <taxon>Pirellulaceae</taxon>
        <taxon>Stieleria</taxon>
    </lineage>
</organism>
<dbReference type="AlphaFoldDB" id="A0A518HPL4"/>
<evidence type="ECO:0000256" key="5">
    <source>
        <dbReference type="SAM" id="SignalP"/>
    </source>
</evidence>
<dbReference type="Pfam" id="PF00578">
    <property type="entry name" value="AhpC-TSA"/>
    <property type="match status" value="1"/>
</dbReference>
<dbReference type="GO" id="GO:0016209">
    <property type="term" value="F:antioxidant activity"/>
    <property type="evidence" value="ECO:0007669"/>
    <property type="project" value="InterPro"/>
</dbReference>
<comment type="subcellular location">
    <subcellularLocation>
        <location evidence="1">Cell envelope</location>
    </subcellularLocation>
</comment>
<evidence type="ECO:0000256" key="4">
    <source>
        <dbReference type="ARBA" id="ARBA00023284"/>
    </source>
</evidence>
<feature type="signal peptide" evidence="5">
    <location>
        <begin position="1"/>
        <end position="21"/>
    </location>
</feature>
<evidence type="ECO:0000256" key="3">
    <source>
        <dbReference type="ARBA" id="ARBA00023157"/>
    </source>
</evidence>
<dbReference type="SUPFAM" id="SSF52833">
    <property type="entry name" value="Thioredoxin-like"/>
    <property type="match status" value="1"/>
</dbReference>
<accession>A0A518HPL4</accession>
<dbReference type="CDD" id="cd02966">
    <property type="entry name" value="TlpA_like_family"/>
    <property type="match status" value="1"/>
</dbReference>
<dbReference type="InterPro" id="IPR036249">
    <property type="entry name" value="Thioredoxin-like_sf"/>
</dbReference>
<dbReference type="GO" id="GO:0017004">
    <property type="term" value="P:cytochrome complex assembly"/>
    <property type="evidence" value="ECO:0007669"/>
    <property type="project" value="UniProtKB-KW"/>
</dbReference>
<evidence type="ECO:0000313" key="7">
    <source>
        <dbReference type="EMBL" id="QDV42774.1"/>
    </source>
</evidence>
<dbReference type="OrthoDB" id="261694at2"/>
<dbReference type="Gene3D" id="3.40.30.10">
    <property type="entry name" value="Glutaredoxin"/>
    <property type="match status" value="1"/>
</dbReference>
<protein>
    <submittedName>
        <fullName evidence="7">Thiol-disulfide oxidoreductase ResA</fullName>
    </submittedName>
</protein>
<dbReference type="InterPro" id="IPR050553">
    <property type="entry name" value="Thioredoxin_ResA/DsbE_sf"/>
</dbReference>
<dbReference type="InterPro" id="IPR013766">
    <property type="entry name" value="Thioredoxin_domain"/>
</dbReference>
<sequence precursor="true">MKLLVILITLGCVGLVCVSKATCEDEPTDMPPYFVAPIKTELQRREISATAKAYAVVNCNAFLVDSRFAPDAVDTTALVSELQKLAGADPGPLKLVMRFQLGGEIERSTRTTIKNHVKQICQSAGFDSVSTSEINTSASWENHYKPLKDFVGGESAIETVKTDRLINAYPLRTKLSRIVIGDADCVIEIKQPIDGRQQELSPELQSAIRSAIESFGPELTKRKLLFRVRSTDAGRELVEQIFDARRPPEIPENVKDGPLFDFLQSQQKQYRPSPAMKLARALGFDAISYTHSPGGGAPEKRIGHPAPDFALDRVGGDRLELSRFLNGRPGLVTFWGVACGPCRLEAPHLTRLHQKYQDRFAIVAVNGYNETPEVVAKFAAQNQLDHPIVVGGGKVASKAYFVGAYPTTFFVDRNGTVVDYKVGFDSGEELEERVREMVGDGEID</sequence>
<feature type="domain" description="Thioredoxin" evidence="6">
    <location>
        <begin position="300"/>
        <end position="439"/>
    </location>
</feature>
<keyword evidence="8" id="KW-1185">Reference proteome</keyword>
<keyword evidence="3" id="KW-1015">Disulfide bond</keyword>
<dbReference type="GO" id="GO:0016491">
    <property type="term" value="F:oxidoreductase activity"/>
    <property type="evidence" value="ECO:0007669"/>
    <property type="project" value="InterPro"/>
</dbReference>
<dbReference type="GO" id="GO:0030313">
    <property type="term" value="C:cell envelope"/>
    <property type="evidence" value="ECO:0007669"/>
    <property type="project" value="UniProtKB-SubCell"/>
</dbReference>
<dbReference type="InterPro" id="IPR000866">
    <property type="entry name" value="AhpC/TSA"/>
</dbReference>
<dbReference type="PROSITE" id="PS51352">
    <property type="entry name" value="THIOREDOXIN_2"/>
    <property type="match status" value="1"/>
</dbReference>
<gene>
    <name evidence="7" type="primary">resA_4</name>
    <name evidence="7" type="ORF">Enr13x_26240</name>
</gene>
<keyword evidence="2" id="KW-0201">Cytochrome c-type biogenesis</keyword>
<dbReference type="Proteomes" id="UP000319004">
    <property type="component" value="Chromosome"/>
</dbReference>